<evidence type="ECO:0000259" key="2">
    <source>
        <dbReference type="PROSITE" id="PS50105"/>
    </source>
</evidence>
<organism evidence="3 4">
    <name type="scientific">Eleusine coracana subsp. coracana</name>
    <dbReference type="NCBI Taxonomy" id="191504"/>
    <lineage>
        <taxon>Eukaryota</taxon>
        <taxon>Viridiplantae</taxon>
        <taxon>Streptophyta</taxon>
        <taxon>Embryophyta</taxon>
        <taxon>Tracheophyta</taxon>
        <taxon>Spermatophyta</taxon>
        <taxon>Magnoliopsida</taxon>
        <taxon>Liliopsida</taxon>
        <taxon>Poales</taxon>
        <taxon>Poaceae</taxon>
        <taxon>PACMAD clade</taxon>
        <taxon>Chloridoideae</taxon>
        <taxon>Cynodonteae</taxon>
        <taxon>Eleusininae</taxon>
        <taxon>Eleusine</taxon>
    </lineage>
</organism>
<feature type="compositionally biased region" description="Basic and acidic residues" evidence="1">
    <location>
        <begin position="191"/>
        <end position="204"/>
    </location>
</feature>
<protein>
    <recommendedName>
        <fullName evidence="2">SAM domain-containing protein</fullName>
    </recommendedName>
</protein>
<comment type="caution">
    <text evidence="3">The sequence shown here is derived from an EMBL/GenBank/DDBJ whole genome shotgun (WGS) entry which is preliminary data.</text>
</comment>
<dbReference type="Pfam" id="PF00536">
    <property type="entry name" value="SAM_1"/>
    <property type="match status" value="1"/>
</dbReference>
<evidence type="ECO:0000256" key="1">
    <source>
        <dbReference type="SAM" id="MobiDB-lite"/>
    </source>
</evidence>
<name>A0AAV5EYW7_ELECO</name>
<dbReference type="PANTHER" id="PTHR33065">
    <property type="entry name" value="OS07G0486400 PROTEIN"/>
    <property type="match status" value="1"/>
</dbReference>
<feature type="compositionally biased region" description="Basic and acidic residues" evidence="1">
    <location>
        <begin position="118"/>
        <end position="147"/>
    </location>
</feature>
<gene>
    <name evidence="3" type="primary">gb15362</name>
    <name evidence="3" type="ORF">PR202_gb15362</name>
</gene>
<sequence>MASSSSRQQVTITLGRSGQVVKRRAISDIGNDDEVPFSGKKRSLRERLGSNVADSAFIESQQRNKRRQTESKSLYGDDDDLRLKLMRKGLIQRSNGDIEQNGGDLREKLSRNRKKIPRHDPRGHVPESRARYDMRDNVPEPRPRYSSREGIPGSRTSAIVASRVPSARSMDDLIQLDSSRNRYSSWVSDGSTHRSPEMPRRVRGDTSPPRAYEQIRSMPSLRPVGSSRAPSHTARDAPETLRSQPYGKSTISVDTVPRANGIASSSPAVPIAPVMTEASQTVTGLLNALGLEKYAVLFQAEEVDMAALRQMGESDLKDMGVPMCSMHSLLFQDYTLVIDGLPDPYLVLKGPMRAAIMCDPVTLEVSLHVRGATESDDKELSLLATSFWDGTKPRDSYYTTKSYTSRLSTLEFGLGIIVSLNQEILLLDSVNEEVPLTGDDINLSWRVVSVEIFGKLRIRVNASDGSVLLHGEVDFKPQKAESTDQDKWSCLQRMPEAEEHTVTNPSVEVVALGEHVVPEEPLPEHVPLLPHRLQLVPLVWCYEFLLY</sequence>
<keyword evidence="4" id="KW-1185">Reference proteome</keyword>
<proteinExistence type="predicted"/>
<dbReference type="InterPro" id="IPR013761">
    <property type="entry name" value="SAM/pointed_sf"/>
</dbReference>
<dbReference type="PROSITE" id="PS50105">
    <property type="entry name" value="SAM_DOMAIN"/>
    <property type="match status" value="1"/>
</dbReference>
<feature type="region of interest" description="Disordered" evidence="1">
    <location>
        <begin position="183"/>
        <end position="247"/>
    </location>
</feature>
<reference evidence="3" key="1">
    <citation type="journal article" date="2018" name="DNA Res.">
        <title>Multiple hybrid de novo genome assembly of finger millet, an orphan allotetraploid crop.</title>
        <authorList>
            <person name="Hatakeyama M."/>
            <person name="Aluri S."/>
            <person name="Balachadran M.T."/>
            <person name="Sivarajan S.R."/>
            <person name="Patrignani A."/>
            <person name="Gruter S."/>
            <person name="Poveda L."/>
            <person name="Shimizu-Inatsugi R."/>
            <person name="Baeten J."/>
            <person name="Francoijs K.J."/>
            <person name="Nataraja K.N."/>
            <person name="Reddy Y.A.N."/>
            <person name="Phadnis S."/>
            <person name="Ravikumar R.L."/>
            <person name="Schlapbach R."/>
            <person name="Sreeman S.M."/>
            <person name="Shimizu K.K."/>
        </authorList>
    </citation>
    <scope>NUCLEOTIDE SEQUENCE</scope>
</reference>
<feature type="region of interest" description="Disordered" evidence="1">
    <location>
        <begin position="55"/>
        <end position="75"/>
    </location>
</feature>
<dbReference type="Gene3D" id="1.10.150.50">
    <property type="entry name" value="Transcription Factor, Ets-1"/>
    <property type="match status" value="1"/>
</dbReference>
<dbReference type="SUPFAM" id="SSF47769">
    <property type="entry name" value="SAM/Pointed domain"/>
    <property type="match status" value="1"/>
</dbReference>
<dbReference type="Proteomes" id="UP001054889">
    <property type="component" value="Unassembled WGS sequence"/>
</dbReference>
<dbReference type="InterPro" id="IPR001660">
    <property type="entry name" value="SAM"/>
</dbReference>
<dbReference type="Pfam" id="PF20241">
    <property type="entry name" value="DUF6598"/>
    <property type="match status" value="2"/>
</dbReference>
<dbReference type="AlphaFoldDB" id="A0AAV5EYW7"/>
<dbReference type="EMBL" id="BQKI01000079">
    <property type="protein sequence ID" value="GJN27345.1"/>
    <property type="molecule type" value="Genomic_DNA"/>
</dbReference>
<accession>A0AAV5EYW7</accession>
<dbReference type="PANTHER" id="PTHR33065:SF177">
    <property type="entry name" value="OS08G0141000 PROTEIN"/>
    <property type="match status" value="1"/>
</dbReference>
<dbReference type="InterPro" id="IPR046533">
    <property type="entry name" value="DUF6598"/>
</dbReference>
<feature type="region of interest" description="Disordered" evidence="1">
    <location>
        <begin position="93"/>
        <end position="160"/>
    </location>
</feature>
<evidence type="ECO:0000313" key="3">
    <source>
        <dbReference type="EMBL" id="GJN27345.1"/>
    </source>
</evidence>
<evidence type="ECO:0000313" key="4">
    <source>
        <dbReference type="Proteomes" id="UP001054889"/>
    </source>
</evidence>
<reference evidence="3" key="2">
    <citation type="submission" date="2021-12" db="EMBL/GenBank/DDBJ databases">
        <title>Resequencing data analysis of finger millet.</title>
        <authorList>
            <person name="Hatakeyama M."/>
            <person name="Aluri S."/>
            <person name="Balachadran M.T."/>
            <person name="Sivarajan S.R."/>
            <person name="Poveda L."/>
            <person name="Shimizu-Inatsugi R."/>
            <person name="Schlapbach R."/>
            <person name="Sreeman S.M."/>
            <person name="Shimizu K.K."/>
        </authorList>
    </citation>
    <scope>NUCLEOTIDE SEQUENCE</scope>
</reference>
<feature type="domain" description="SAM" evidence="2">
    <location>
        <begin position="277"/>
        <end position="321"/>
    </location>
</feature>